<feature type="transmembrane region" description="Helical" evidence="1">
    <location>
        <begin position="22"/>
        <end position="40"/>
    </location>
</feature>
<sequence>MASAVATSPTEALVRYMDASRYVTYSTYCLLIYDHLLTFADELNLVWQSRSLNLVKVLFIFNRYAVPVMLAVDVAVLSGGLPSTTLRRMCKGWTIFDVVIELASLSSTTCITAMRVRNLWADRQDVDRFLNFVWVLQFLASVGMVMNYVAKNARTFSYEPNFNICFATVHQAWVIWVPAMVFHAIVFIAMITKVLSTPRREDCPL</sequence>
<dbReference type="Proteomes" id="UP000886523">
    <property type="component" value="Unassembled WGS sequence"/>
</dbReference>
<reference evidence="3" key="1">
    <citation type="journal article" date="2020" name="Nat. Commun.">
        <title>Large-scale genome sequencing of mycorrhizal fungi provides insights into the early evolution of symbiotic traits.</title>
        <authorList>
            <person name="Miyauchi S."/>
            <person name="Kiss E."/>
            <person name="Kuo A."/>
            <person name="Drula E."/>
            <person name="Kohler A."/>
            <person name="Sanchez-Garcia M."/>
            <person name="Morin E."/>
            <person name="Andreopoulos B."/>
            <person name="Barry K.W."/>
            <person name="Bonito G."/>
            <person name="Buee M."/>
            <person name="Carver A."/>
            <person name="Chen C."/>
            <person name="Cichocki N."/>
            <person name="Clum A."/>
            <person name="Culley D."/>
            <person name="Crous P.W."/>
            <person name="Fauchery L."/>
            <person name="Girlanda M."/>
            <person name="Hayes R.D."/>
            <person name="Keri Z."/>
            <person name="LaButti K."/>
            <person name="Lipzen A."/>
            <person name="Lombard V."/>
            <person name="Magnuson J."/>
            <person name="Maillard F."/>
            <person name="Murat C."/>
            <person name="Nolan M."/>
            <person name="Ohm R.A."/>
            <person name="Pangilinan J."/>
            <person name="Pereira M.F."/>
            <person name="Perotto S."/>
            <person name="Peter M."/>
            <person name="Pfister S."/>
            <person name="Riley R."/>
            <person name="Sitrit Y."/>
            <person name="Stielow J.B."/>
            <person name="Szollosi G."/>
            <person name="Zifcakova L."/>
            <person name="Stursova M."/>
            <person name="Spatafora J.W."/>
            <person name="Tedersoo L."/>
            <person name="Vaario L.M."/>
            <person name="Yamada A."/>
            <person name="Yan M."/>
            <person name="Wang P."/>
            <person name="Xu J."/>
            <person name="Bruns T."/>
            <person name="Baldrian P."/>
            <person name="Vilgalys R."/>
            <person name="Dunand C."/>
            <person name="Henrissat B."/>
            <person name="Grigoriev I.V."/>
            <person name="Hibbett D."/>
            <person name="Nagy L.G."/>
            <person name="Martin F.M."/>
        </authorList>
    </citation>
    <scope>NUCLEOTIDE SEQUENCE</scope>
    <source>
        <strain evidence="3">UP504</strain>
    </source>
</reference>
<dbReference type="OrthoDB" id="3251775at2759"/>
<accession>A0A9P6DQB8</accession>
<keyword evidence="1" id="KW-0472">Membrane</keyword>
<keyword evidence="1" id="KW-0812">Transmembrane</keyword>
<keyword evidence="1" id="KW-1133">Transmembrane helix</keyword>
<comment type="caution">
    <text evidence="3">The sequence shown here is derived from an EMBL/GenBank/DDBJ whole genome shotgun (WGS) entry which is preliminary data.</text>
</comment>
<feature type="transmembrane region" description="Helical" evidence="1">
    <location>
        <begin position="129"/>
        <end position="150"/>
    </location>
</feature>
<keyword evidence="4" id="KW-1185">Reference proteome</keyword>
<evidence type="ECO:0000259" key="2">
    <source>
        <dbReference type="Pfam" id="PF20151"/>
    </source>
</evidence>
<name>A0A9P6DQB8_9AGAM</name>
<feature type="transmembrane region" description="Helical" evidence="1">
    <location>
        <begin position="61"/>
        <end position="81"/>
    </location>
</feature>
<evidence type="ECO:0000256" key="1">
    <source>
        <dbReference type="SAM" id="Phobius"/>
    </source>
</evidence>
<protein>
    <recommendedName>
        <fullName evidence="2">DUF6533 domain-containing protein</fullName>
    </recommendedName>
</protein>
<feature type="transmembrane region" description="Helical" evidence="1">
    <location>
        <begin position="170"/>
        <end position="191"/>
    </location>
</feature>
<proteinExistence type="predicted"/>
<dbReference type="InterPro" id="IPR045340">
    <property type="entry name" value="DUF6533"/>
</dbReference>
<evidence type="ECO:0000313" key="3">
    <source>
        <dbReference type="EMBL" id="KAF9510936.1"/>
    </source>
</evidence>
<evidence type="ECO:0000313" key="4">
    <source>
        <dbReference type="Proteomes" id="UP000886523"/>
    </source>
</evidence>
<dbReference type="AlphaFoldDB" id="A0A9P6DQB8"/>
<organism evidence="3 4">
    <name type="scientific">Hydnum rufescens UP504</name>
    <dbReference type="NCBI Taxonomy" id="1448309"/>
    <lineage>
        <taxon>Eukaryota</taxon>
        <taxon>Fungi</taxon>
        <taxon>Dikarya</taxon>
        <taxon>Basidiomycota</taxon>
        <taxon>Agaricomycotina</taxon>
        <taxon>Agaricomycetes</taxon>
        <taxon>Cantharellales</taxon>
        <taxon>Hydnaceae</taxon>
        <taxon>Hydnum</taxon>
    </lineage>
</organism>
<gene>
    <name evidence="3" type="ORF">BS47DRAFT_1210509</name>
</gene>
<feature type="domain" description="DUF6533" evidence="2">
    <location>
        <begin position="22"/>
        <end position="67"/>
    </location>
</feature>
<dbReference type="EMBL" id="MU129007">
    <property type="protein sequence ID" value="KAF9510936.1"/>
    <property type="molecule type" value="Genomic_DNA"/>
</dbReference>
<dbReference type="Pfam" id="PF20151">
    <property type="entry name" value="DUF6533"/>
    <property type="match status" value="1"/>
</dbReference>